<reference evidence="4 5" key="1">
    <citation type="submission" date="2014-02" db="EMBL/GenBank/DDBJ databases">
        <title>The small core and large imbalanced accessory genome model reveals a collaborative survival strategy of Sorangium cellulosum strains in nature.</title>
        <authorList>
            <person name="Han K."/>
            <person name="Peng R."/>
            <person name="Blom J."/>
            <person name="Li Y.-Z."/>
        </authorList>
    </citation>
    <scope>NUCLEOTIDE SEQUENCE [LARGE SCALE GENOMIC DNA]</scope>
    <source>
        <strain evidence="3 4">So0007-03</strain>
        <strain evidence="2 5">So0157-18</strain>
    </source>
</reference>
<dbReference type="AlphaFoldDB" id="A0A150PSQ2"/>
<name>A0A150PSQ2_SORCE</name>
<dbReference type="SUPFAM" id="SSF53335">
    <property type="entry name" value="S-adenosyl-L-methionine-dependent methyltransferases"/>
    <property type="match status" value="1"/>
</dbReference>
<dbReference type="Proteomes" id="UP000075604">
    <property type="component" value="Unassembled WGS sequence"/>
</dbReference>
<evidence type="ECO:0000313" key="3">
    <source>
        <dbReference type="EMBL" id="KYG02406.1"/>
    </source>
</evidence>
<evidence type="ECO:0000313" key="4">
    <source>
        <dbReference type="Proteomes" id="UP000075502"/>
    </source>
</evidence>
<gene>
    <name evidence="2" type="ORF">BE04_06390</name>
    <name evidence="3" type="ORF">BE21_05240</name>
</gene>
<feature type="domain" description="Methyltransferase" evidence="1">
    <location>
        <begin position="56"/>
        <end position="153"/>
    </location>
</feature>
<dbReference type="PANTHER" id="PTHR43464:SF58">
    <property type="entry name" value="BLR7975 PROTEIN"/>
    <property type="match status" value="1"/>
</dbReference>
<sequence length="240" mass="25842">MGTDGHEKHAAAFGRERALSYDDQVQRFWPGYGVLQQVAAEVMAAALPDSEAASLLMVGIGTGSEVKPFARYVGAGVRFTGVDPSPEMLDVAREKLAAEGLLERTSLHACELRDLARGPLFDGAQMIGVLHHLPGDEARLALLREIAGRLKPGAPFVIGCRTGDDPRLTAVEDRRAIAGGRPPEAAEKRQKMMASLRIPASDEEVFALLSRAGFMAPCLIFAELHIKVWVTRYEPSAIGA</sequence>
<dbReference type="Pfam" id="PF13649">
    <property type="entry name" value="Methyltransf_25"/>
    <property type="match status" value="1"/>
</dbReference>
<dbReference type="PANTHER" id="PTHR43464">
    <property type="entry name" value="METHYLTRANSFERASE"/>
    <property type="match status" value="1"/>
</dbReference>
<organism evidence="2 5">
    <name type="scientific">Sorangium cellulosum</name>
    <name type="common">Polyangium cellulosum</name>
    <dbReference type="NCBI Taxonomy" id="56"/>
    <lineage>
        <taxon>Bacteria</taxon>
        <taxon>Pseudomonadati</taxon>
        <taxon>Myxococcota</taxon>
        <taxon>Polyangia</taxon>
        <taxon>Polyangiales</taxon>
        <taxon>Polyangiaceae</taxon>
        <taxon>Sorangium</taxon>
    </lineage>
</organism>
<comment type="caution">
    <text evidence="2">The sequence shown here is derived from an EMBL/GenBank/DDBJ whole genome shotgun (WGS) entry which is preliminary data.</text>
</comment>
<dbReference type="InterPro" id="IPR029063">
    <property type="entry name" value="SAM-dependent_MTases_sf"/>
</dbReference>
<dbReference type="EMBL" id="JELX01001524">
    <property type="protein sequence ID" value="KYF58683.1"/>
    <property type="molecule type" value="Genomic_DNA"/>
</dbReference>
<proteinExistence type="predicted"/>
<dbReference type="Proteomes" id="UP000075502">
    <property type="component" value="Unassembled WGS sequence"/>
</dbReference>
<protein>
    <recommendedName>
        <fullName evidence="1">Methyltransferase domain-containing protein</fullName>
    </recommendedName>
</protein>
<dbReference type="InterPro" id="IPR041698">
    <property type="entry name" value="Methyltransf_25"/>
</dbReference>
<evidence type="ECO:0000313" key="5">
    <source>
        <dbReference type="Proteomes" id="UP000075604"/>
    </source>
</evidence>
<dbReference type="EMBL" id="JEME01003092">
    <property type="protein sequence ID" value="KYG02406.1"/>
    <property type="molecule type" value="Genomic_DNA"/>
</dbReference>
<evidence type="ECO:0000259" key="1">
    <source>
        <dbReference type="Pfam" id="PF13649"/>
    </source>
</evidence>
<dbReference type="GO" id="GO:0008168">
    <property type="term" value="F:methyltransferase activity"/>
    <property type="evidence" value="ECO:0007669"/>
    <property type="project" value="TreeGrafter"/>
</dbReference>
<dbReference type="Gene3D" id="3.40.50.150">
    <property type="entry name" value="Vaccinia Virus protein VP39"/>
    <property type="match status" value="1"/>
</dbReference>
<dbReference type="CDD" id="cd02440">
    <property type="entry name" value="AdoMet_MTases"/>
    <property type="match status" value="1"/>
</dbReference>
<accession>A0A150PSQ2</accession>
<evidence type="ECO:0000313" key="2">
    <source>
        <dbReference type="EMBL" id="KYF58683.1"/>
    </source>
</evidence>